<evidence type="ECO:0000259" key="1">
    <source>
        <dbReference type="Pfam" id="PF02397"/>
    </source>
</evidence>
<dbReference type="Pfam" id="PF02397">
    <property type="entry name" value="Bac_transf"/>
    <property type="match status" value="1"/>
</dbReference>
<dbReference type="GO" id="GO:0089702">
    <property type="term" value="F:undecaprenyl-phosphate glucose phosphotransferase activity"/>
    <property type="evidence" value="ECO:0007669"/>
    <property type="project" value="UniProtKB-EC"/>
</dbReference>
<evidence type="ECO:0000313" key="2">
    <source>
        <dbReference type="EMBL" id="MPM54711.1"/>
    </source>
</evidence>
<accession>A0A645AQW6</accession>
<name>A0A645AQW6_9ZZZZ</name>
<comment type="caution">
    <text evidence="2">The sequence shown here is derived from an EMBL/GenBank/DDBJ whole genome shotgun (WGS) entry which is preliminary data.</text>
</comment>
<dbReference type="PANTHER" id="PTHR30576">
    <property type="entry name" value="COLANIC BIOSYNTHESIS UDP-GLUCOSE LIPID CARRIER TRANSFERASE"/>
    <property type="match status" value="1"/>
</dbReference>
<dbReference type="InterPro" id="IPR003362">
    <property type="entry name" value="Bact_transf"/>
</dbReference>
<organism evidence="2">
    <name type="scientific">bioreactor metagenome</name>
    <dbReference type="NCBI Taxonomy" id="1076179"/>
    <lineage>
        <taxon>unclassified sequences</taxon>
        <taxon>metagenomes</taxon>
        <taxon>ecological metagenomes</taxon>
    </lineage>
</organism>
<feature type="domain" description="Bacterial sugar transferase" evidence="1">
    <location>
        <begin position="2"/>
        <end position="184"/>
    </location>
</feature>
<gene>
    <name evidence="2" type="primary">wcaJ_7</name>
    <name evidence="2" type="ORF">SDC9_101491</name>
</gene>
<proteinExistence type="predicted"/>
<dbReference type="EMBL" id="VSSQ01014927">
    <property type="protein sequence ID" value="MPM54711.1"/>
    <property type="molecule type" value="Genomic_DNA"/>
</dbReference>
<reference evidence="2" key="1">
    <citation type="submission" date="2019-08" db="EMBL/GenBank/DDBJ databases">
        <authorList>
            <person name="Kucharzyk K."/>
            <person name="Murdoch R.W."/>
            <person name="Higgins S."/>
            <person name="Loffler F."/>
        </authorList>
    </citation>
    <scope>NUCLEOTIDE SEQUENCE</scope>
</reference>
<dbReference type="PANTHER" id="PTHR30576:SF10">
    <property type="entry name" value="SLL5057 PROTEIN"/>
    <property type="match status" value="1"/>
</dbReference>
<sequence>MIITLCVLLVLSPLLLLVALWIKFDSPGPVIYRQARVGKNGRHFQFYKFRSMYVDADRRKAELIRQNESRDGVIFKMRQDPRITRPGRFIRKFSIDELPQLFNVLTGEMSLVGPRPPLPAEVAQYTLEDRKRLHVIPGITCIWQVSGRSDIPFKQQVELDKEYIKSQSAWKDFMILLKTIPAVLSGRGAY</sequence>
<dbReference type="EC" id="2.7.8.31" evidence="2"/>
<protein>
    <submittedName>
        <fullName evidence="2">UDP-glucose:undecaprenyl-phosphate glucose-1-phosphate transferase</fullName>
        <ecNumber evidence="2">2.7.8.31</ecNumber>
    </submittedName>
</protein>
<dbReference type="AlphaFoldDB" id="A0A645AQW6"/>
<keyword evidence="2" id="KW-0808">Transferase</keyword>